<protein>
    <submittedName>
        <fullName evidence="11">Type VII secretion protein EccB</fullName>
    </submittedName>
</protein>
<evidence type="ECO:0000256" key="5">
    <source>
        <dbReference type="ARBA" id="ARBA00022741"/>
    </source>
</evidence>
<name>A0ABW3YP55_9ACTN</name>
<dbReference type="PANTHER" id="PTHR40765">
    <property type="entry name" value="ESX-2 SECRETION SYSTEM ATPASE ECCB2"/>
    <property type="match status" value="1"/>
</dbReference>
<dbReference type="Gene3D" id="2.40.50.910">
    <property type="entry name" value="Type VII secretion system EccB, repeat 3 domain"/>
    <property type="match status" value="1"/>
</dbReference>
<dbReference type="InterPro" id="IPR044857">
    <property type="entry name" value="T7SS_EccB_R1"/>
</dbReference>
<dbReference type="NCBIfam" id="TIGR03919">
    <property type="entry name" value="T7SS_EccB"/>
    <property type="match status" value="1"/>
</dbReference>
<evidence type="ECO:0000256" key="8">
    <source>
        <dbReference type="ARBA" id="ARBA00022989"/>
    </source>
</evidence>
<evidence type="ECO:0000256" key="1">
    <source>
        <dbReference type="ARBA" id="ARBA00004162"/>
    </source>
</evidence>
<keyword evidence="7" id="KW-0067">ATP-binding</keyword>
<dbReference type="InterPro" id="IPR042485">
    <property type="entry name" value="T7SS_EccB_R3"/>
</dbReference>
<evidence type="ECO:0000256" key="2">
    <source>
        <dbReference type="ARBA" id="ARBA00008149"/>
    </source>
</evidence>
<dbReference type="InterPro" id="IPR007795">
    <property type="entry name" value="T7SS_EccB"/>
</dbReference>
<keyword evidence="6" id="KW-0378">Hydrolase</keyword>
<keyword evidence="8 10" id="KW-1133">Transmembrane helix</keyword>
<comment type="similarity">
    <text evidence="2">Belongs to the EccB family.</text>
</comment>
<dbReference type="PANTHER" id="PTHR40765:SF2">
    <property type="entry name" value="ESX-2 SECRETION SYSTEM ATPASE ECCB2"/>
    <property type="match status" value="1"/>
</dbReference>
<reference evidence="12" key="1">
    <citation type="journal article" date="2019" name="Int. J. Syst. Evol. Microbiol.">
        <title>The Global Catalogue of Microorganisms (GCM) 10K type strain sequencing project: providing services to taxonomists for standard genome sequencing and annotation.</title>
        <authorList>
            <consortium name="The Broad Institute Genomics Platform"/>
            <consortium name="The Broad Institute Genome Sequencing Center for Infectious Disease"/>
            <person name="Wu L."/>
            <person name="Ma J."/>
        </authorList>
    </citation>
    <scope>NUCLEOTIDE SEQUENCE [LARGE SCALE GENOMIC DNA]</scope>
    <source>
        <strain evidence="12">JCM 31037</strain>
    </source>
</reference>
<keyword evidence="4 10" id="KW-0812">Transmembrane</keyword>
<evidence type="ECO:0000256" key="6">
    <source>
        <dbReference type="ARBA" id="ARBA00022801"/>
    </source>
</evidence>
<dbReference type="EMBL" id="JBHTMP010000069">
    <property type="protein sequence ID" value="MFD1325166.1"/>
    <property type="molecule type" value="Genomic_DNA"/>
</dbReference>
<sequence>MPSRQDQLHSYQFMVQRVVAALVMRETDPAQSPFRRAAGATLASVLVAAIALGAMAVYGAIAGGGSKSWRDSQAVVVEKESGARYVYFEGKLHPVLNYASALLIVRSPTPRTVLVSRKSIEGVPRGVPLGIADAPDSLPAAGRLSDAPWAVCSIPASGNGSDTVRSALLVGSGATGGKVLGDDALLGRHPDGSLHLIWHNRRFQIRDRELVLSALTWTSERPVPLAPALLNALPVGADLARIPIADQGKKATKVPGAVIGEVLVVESQDGGRQYLVAKRDGLAGITQVQAQLLLAATKQDGPTPISLGRFAGIRKLPDLVSHDATSPPATRPRLVATGGAVCGQIPDDGGVREVRVEATVPGMPEHTGTGARSPQGAALADHVVVQPGRGVLVEAAAAPGATGGAISVVTDLGRRHPVSSPEVLTMLGYGKAKPVRLPANLVALVPAGRALDPEAARAPAVWE</sequence>
<organism evidence="11 12">
    <name type="scientific">Micromonospora sonneratiae</name>
    <dbReference type="NCBI Taxonomy" id="1184706"/>
    <lineage>
        <taxon>Bacteria</taxon>
        <taxon>Bacillati</taxon>
        <taxon>Actinomycetota</taxon>
        <taxon>Actinomycetes</taxon>
        <taxon>Micromonosporales</taxon>
        <taxon>Micromonosporaceae</taxon>
        <taxon>Micromonospora</taxon>
    </lineage>
</organism>
<dbReference type="Pfam" id="PF05108">
    <property type="entry name" value="T7SS_ESX1_EccB"/>
    <property type="match status" value="1"/>
</dbReference>
<accession>A0ABW3YP55</accession>
<dbReference type="Proteomes" id="UP001597260">
    <property type="component" value="Unassembled WGS sequence"/>
</dbReference>
<dbReference type="Gene3D" id="3.30.2390.20">
    <property type="entry name" value="Type VII secretion system EccB, repeat 1 domain"/>
    <property type="match status" value="1"/>
</dbReference>
<dbReference type="RefSeq" id="WP_377577025.1">
    <property type="nucleotide sequence ID" value="NZ_JBHTMP010000069.1"/>
</dbReference>
<evidence type="ECO:0000313" key="12">
    <source>
        <dbReference type="Proteomes" id="UP001597260"/>
    </source>
</evidence>
<comment type="caution">
    <text evidence="11">The sequence shown here is derived from an EMBL/GenBank/DDBJ whole genome shotgun (WGS) entry which is preliminary data.</text>
</comment>
<keyword evidence="9 10" id="KW-0472">Membrane</keyword>
<feature type="transmembrane region" description="Helical" evidence="10">
    <location>
        <begin position="37"/>
        <end position="61"/>
    </location>
</feature>
<proteinExistence type="inferred from homology"/>
<evidence type="ECO:0000256" key="3">
    <source>
        <dbReference type="ARBA" id="ARBA00022475"/>
    </source>
</evidence>
<evidence type="ECO:0000256" key="4">
    <source>
        <dbReference type="ARBA" id="ARBA00022692"/>
    </source>
</evidence>
<keyword evidence="12" id="KW-1185">Reference proteome</keyword>
<keyword evidence="5" id="KW-0547">Nucleotide-binding</keyword>
<evidence type="ECO:0000256" key="9">
    <source>
        <dbReference type="ARBA" id="ARBA00023136"/>
    </source>
</evidence>
<evidence type="ECO:0000313" key="11">
    <source>
        <dbReference type="EMBL" id="MFD1325166.1"/>
    </source>
</evidence>
<evidence type="ECO:0000256" key="7">
    <source>
        <dbReference type="ARBA" id="ARBA00022840"/>
    </source>
</evidence>
<evidence type="ECO:0000256" key="10">
    <source>
        <dbReference type="SAM" id="Phobius"/>
    </source>
</evidence>
<keyword evidence="3" id="KW-1003">Cell membrane</keyword>
<gene>
    <name evidence="11" type="primary">eccB</name>
    <name evidence="11" type="ORF">ACFQ4H_29175</name>
</gene>
<comment type="subcellular location">
    <subcellularLocation>
        <location evidence="1">Cell membrane</location>
        <topology evidence="1">Single-pass membrane protein</topology>
    </subcellularLocation>
</comment>